<dbReference type="PANTHER" id="PTHR43679">
    <property type="entry name" value="OCTANOYLTRANSFERASE LIPM-RELATED"/>
    <property type="match status" value="1"/>
</dbReference>
<dbReference type="Proteomes" id="UP000287394">
    <property type="component" value="Chromosome"/>
</dbReference>
<protein>
    <submittedName>
        <fullName evidence="1">Uncharacterized protein</fullName>
    </submittedName>
</protein>
<dbReference type="AlphaFoldDB" id="A0A402CX60"/>
<dbReference type="RefSeq" id="WP_119321930.1">
    <property type="nucleotide sequence ID" value="NZ_AP025739.1"/>
</dbReference>
<dbReference type="SUPFAM" id="SSF55681">
    <property type="entry name" value="Class II aaRS and biotin synthetases"/>
    <property type="match status" value="1"/>
</dbReference>
<evidence type="ECO:0000313" key="1">
    <source>
        <dbReference type="EMBL" id="BDI32389.1"/>
    </source>
</evidence>
<evidence type="ECO:0000313" key="2">
    <source>
        <dbReference type="Proteomes" id="UP000287394"/>
    </source>
</evidence>
<dbReference type="InterPro" id="IPR004143">
    <property type="entry name" value="BPL_LPL_catalytic"/>
</dbReference>
<dbReference type="Gene3D" id="3.30.930.10">
    <property type="entry name" value="Bira Bifunctional Protein, Domain 2"/>
    <property type="match status" value="1"/>
</dbReference>
<keyword evidence="2" id="KW-1185">Reference proteome</keyword>
<dbReference type="FunCoup" id="A0A402CX60">
    <property type="interactions" value="95"/>
</dbReference>
<gene>
    <name evidence="1" type="ORF">CCAX7_44400</name>
</gene>
<dbReference type="InterPro" id="IPR045864">
    <property type="entry name" value="aa-tRNA-synth_II/BPL/LPL"/>
</dbReference>
<accession>A0A402CX60</accession>
<dbReference type="Pfam" id="PF21948">
    <property type="entry name" value="LplA-B_cat"/>
    <property type="match status" value="1"/>
</dbReference>
<dbReference type="InterPro" id="IPR050664">
    <property type="entry name" value="Octanoyltrans_LipM/LipL"/>
</dbReference>
<reference evidence="1 2" key="1">
    <citation type="journal article" date="2019" name="Int. J. Syst. Evol. Microbiol.">
        <title>Capsulimonas corticalis gen. nov., sp. nov., an aerobic capsulated bacterium, of a novel bacterial order, Capsulimonadales ord. nov., of the class Armatimonadia of the phylum Armatimonadetes.</title>
        <authorList>
            <person name="Li J."/>
            <person name="Kudo C."/>
            <person name="Tonouchi A."/>
        </authorList>
    </citation>
    <scope>NUCLEOTIDE SEQUENCE [LARGE SCALE GENOMIC DNA]</scope>
    <source>
        <strain evidence="1 2">AX-7</strain>
    </source>
</reference>
<name>A0A402CX60_9BACT</name>
<organism evidence="1 2">
    <name type="scientific">Capsulimonas corticalis</name>
    <dbReference type="NCBI Taxonomy" id="2219043"/>
    <lineage>
        <taxon>Bacteria</taxon>
        <taxon>Bacillati</taxon>
        <taxon>Armatimonadota</taxon>
        <taxon>Armatimonadia</taxon>
        <taxon>Capsulimonadales</taxon>
        <taxon>Capsulimonadaceae</taxon>
        <taxon>Capsulimonas</taxon>
    </lineage>
</organism>
<dbReference type="EMBL" id="AP025739">
    <property type="protein sequence ID" value="BDI32389.1"/>
    <property type="molecule type" value="Genomic_DNA"/>
</dbReference>
<dbReference type="KEGG" id="ccot:CCAX7_44400"/>
<proteinExistence type="predicted"/>
<sequence>MQWLWWEQAQPASPWDNMETDAVLFADIRDGRRPLSIVRVYRWDRPSVTIGRLQQEDDVRVRYPDLPIVRRPTGGRAVVHGDDLTLSVITRDEWLPAQEKRSVMSSYRQILSGVIAALDSAGLETDLGQGNERAPSARSIDCFASTASCDVAERGTGRKVLGSAQRREHGAILQQMTLASDLVIDHNVFVRSLKARLMEPLGIDSWADFVDSESVLCYTEEEGPQGLLRRHVAHGA</sequence>
<dbReference type="OrthoDB" id="9774653at2"/>
<dbReference type="PROSITE" id="PS51733">
    <property type="entry name" value="BPL_LPL_CATALYTIC"/>
    <property type="match status" value="1"/>
</dbReference>
<dbReference type="PANTHER" id="PTHR43679:SF2">
    <property type="entry name" value="OCTANOYL-[GCVH]:PROTEIN N-OCTANOYLTRANSFERASE"/>
    <property type="match status" value="1"/>
</dbReference>